<proteinExistence type="predicted"/>
<name>A0AA88E916_FICCA</name>
<organism evidence="3 4">
    <name type="scientific">Ficus carica</name>
    <name type="common">Common fig</name>
    <dbReference type="NCBI Taxonomy" id="3494"/>
    <lineage>
        <taxon>Eukaryota</taxon>
        <taxon>Viridiplantae</taxon>
        <taxon>Streptophyta</taxon>
        <taxon>Embryophyta</taxon>
        <taxon>Tracheophyta</taxon>
        <taxon>Spermatophyta</taxon>
        <taxon>Magnoliopsida</taxon>
        <taxon>eudicotyledons</taxon>
        <taxon>Gunneridae</taxon>
        <taxon>Pentapetalae</taxon>
        <taxon>rosids</taxon>
        <taxon>fabids</taxon>
        <taxon>Rosales</taxon>
        <taxon>Moraceae</taxon>
        <taxon>Ficeae</taxon>
        <taxon>Ficus</taxon>
    </lineage>
</organism>
<dbReference type="EMBL" id="BTGU01001034">
    <property type="protein sequence ID" value="GMN70117.1"/>
    <property type="molecule type" value="Genomic_DNA"/>
</dbReference>
<sequence>MQSLRGATELPSSEASSINGSPQALTNVVGSVVAIVIGGGQELEGAIFARSGVPVVKGRREFVGSIIASPCQLSSPEMEAVAGVCKG</sequence>
<dbReference type="EMBL" id="BTGU01001036">
    <property type="protein sequence ID" value="GMN70121.1"/>
    <property type="molecule type" value="Genomic_DNA"/>
</dbReference>
<evidence type="ECO:0000313" key="2">
    <source>
        <dbReference type="EMBL" id="GMN70117.1"/>
    </source>
</evidence>
<reference evidence="3" key="1">
    <citation type="submission" date="2023-07" db="EMBL/GenBank/DDBJ databases">
        <title>draft genome sequence of fig (Ficus carica).</title>
        <authorList>
            <person name="Takahashi T."/>
            <person name="Nishimura K."/>
        </authorList>
    </citation>
    <scope>NUCLEOTIDE SEQUENCE</scope>
</reference>
<evidence type="ECO:0000313" key="3">
    <source>
        <dbReference type="EMBL" id="GMN70121.1"/>
    </source>
</evidence>
<dbReference type="Proteomes" id="UP001187192">
    <property type="component" value="Unassembled WGS sequence"/>
</dbReference>
<comment type="caution">
    <text evidence="3">The sequence shown here is derived from an EMBL/GenBank/DDBJ whole genome shotgun (WGS) entry which is preliminary data.</text>
</comment>
<evidence type="ECO:0000256" key="1">
    <source>
        <dbReference type="SAM" id="MobiDB-lite"/>
    </source>
</evidence>
<dbReference type="AlphaFoldDB" id="A0AA88E916"/>
<keyword evidence="4" id="KW-1185">Reference proteome</keyword>
<accession>A0AA88E916</accession>
<feature type="region of interest" description="Disordered" evidence="1">
    <location>
        <begin position="1"/>
        <end position="22"/>
    </location>
</feature>
<evidence type="ECO:0000313" key="4">
    <source>
        <dbReference type="Proteomes" id="UP001187192"/>
    </source>
</evidence>
<gene>
    <name evidence="2" type="ORF">TIFTF001_039162</name>
    <name evidence="3" type="ORF">TIFTF001_039166</name>
</gene>
<protein>
    <submittedName>
        <fullName evidence="3">Uncharacterized protein</fullName>
    </submittedName>
</protein>